<evidence type="ECO:0000256" key="4">
    <source>
        <dbReference type="PIRNR" id="PIRNR038994"/>
    </source>
</evidence>
<evidence type="ECO:0000313" key="8">
    <source>
        <dbReference type="Proteomes" id="UP000216943"/>
    </source>
</evidence>
<name>A0A269TL75_9BACT</name>
<comment type="cofactor">
    <cofactor evidence="6">
        <name>a divalent metal cation</name>
        <dbReference type="ChEBI" id="CHEBI:60240"/>
    </cofactor>
    <text evidence="6">Binds 1 divalent metal cation per subunit.</text>
</comment>
<keyword evidence="3 4" id="KW-0378">Hydrolase</keyword>
<dbReference type="InterPro" id="IPR003764">
    <property type="entry name" value="GlcNAc_6-P_deAcase"/>
</dbReference>
<feature type="active site" description="Proton donor/acceptor" evidence="5">
    <location>
        <position position="279"/>
    </location>
</feature>
<dbReference type="EMBL" id="NQNY01000001">
    <property type="protein sequence ID" value="PAK21816.1"/>
    <property type="molecule type" value="Genomic_DNA"/>
</dbReference>
<reference evidence="8" key="1">
    <citation type="submission" date="2017-08" db="EMBL/GenBank/DDBJ databases">
        <authorList>
            <person name="Alvarez-Ponce D."/>
            <person name="Weitzman C.L."/>
            <person name="Tillett R.L."/>
            <person name="Sandmeier F.C."/>
            <person name="Tracy C.R."/>
        </authorList>
    </citation>
    <scope>NUCLEOTIDE SEQUENCE [LARGE SCALE GENOMIC DNA]</scope>
    <source>
        <strain evidence="8">723</strain>
    </source>
</reference>
<keyword evidence="2 6" id="KW-0479">Metal-binding</keyword>
<dbReference type="InterPro" id="IPR011059">
    <property type="entry name" value="Metal-dep_hydrolase_composite"/>
</dbReference>
<feature type="binding site" evidence="6">
    <location>
        <position position="194"/>
    </location>
    <ligand>
        <name>Zn(2+)</name>
        <dbReference type="ChEBI" id="CHEBI:29105"/>
    </ligand>
</feature>
<sequence>MNKRVLKNILLANHDSEKIVDITIVENKIVEITNSKTNDFELVMMPPFIDAHTHGGYGFSFENFYDLNNYEQLKKDYLEYRNKVYQEGVARIVFSSVVADLKSLENSFINFMKLRKDISDQFNLAWHFEGPFISKIKKGAHDESLIIPADFDFLNKIKELKQNLKLVFTIAAEDSKNMSAIVKYNKDFIFSLGHSTINEETAKLAIKNGAKKVTHFFNAMNGYHHSTNKSLVNLILENEHNSLGKTNLEIITDGIHIDDSVLRFIYKNVSINNLSIVSDSLVAKGLENGNYELGTLKVKKIDGVFYLGDLSSLAGSANKYNDLLRHFKKATNCSWSELVKLSSYNQKDVFDIDLKDVQVTENQLNNFVLVDKDLNVSELWSNGELLYKK</sequence>
<dbReference type="GO" id="GO:0006046">
    <property type="term" value="P:N-acetylglucosamine catabolic process"/>
    <property type="evidence" value="ECO:0007669"/>
    <property type="project" value="TreeGrafter"/>
</dbReference>
<evidence type="ECO:0000256" key="5">
    <source>
        <dbReference type="PIRSR" id="PIRSR038994-1"/>
    </source>
</evidence>
<dbReference type="PIRSF" id="PIRSF038994">
    <property type="entry name" value="NagA"/>
    <property type="match status" value="1"/>
</dbReference>
<feature type="binding site" evidence="6">
    <location>
        <position position="215"/>
    </location>
    <ligand>
        <name>Zn(2+)</name>
        <dbReference type="ChEBI" id="CHEBI:29105"/>
    </ligand>
</feature>
<dbReference type="RefSeq" id="WP_095334469.1">
    <property type="nucleotide sequence ID" value="NZ_NQNY01000001.1"/>
</dbReference>
<dbReference type="GO" id="GO:0008448">
    <property type="term" value="F:N-acetylglucosamine-6-phosphate deacetylase activity"/>
    <property type="evidence" value="ECO:0007669"/>
    <property type="project" value="InterPro"/>
</dbReference>
<feature type="binding site" evidence="6">
    <location>
        <position position="129"/>
    </location>
    <ligand>
        <name>Zn(2+)</name>
        <dbReference type="ChEBI" id="CHEBI:29105"/>
    </ligand>
</feature>
<organism evidence="7 8">
    <name type="scientific">Mycoplasmopsis agassizii</name>
    <dbReference type="NCBI Taxonomy" id="33922"/>
    <lineage>
        <taxon>Bacteria</taxon>
        <taxon>Bacillati</taxon>
        <taxon>Mycoplasmatota</taxon>
        <taxon>Mycoplasmoidales</taxon>
        <taxon>Metamycoplasmataceae</taxon>
        <taxon>Mycoplasmopsis</taxon>
    </lineage>
</organism>
<gene>
    <name evidence="7" type="ORF">CJJ23_00520</name>
</gene>
<keyword evidence="4" id="KW-0119">Carbohydrate metabolism</keyword>
<evidence type="ECO:0000256" key="3">
    <source>
        <dbReference type="ARBA" id="ARBA00022801"/>
    </source>
</evidence>
<comment type="caution">
    <text evidence="7">The sequence shown here is derived from an EMBL/GenBank/DDBJ whole genome shotgun (WGS) entry which is preliminary data.</text>
</comment>
<dbReference type="Gene3D" id="3.20.20.140">
    <property type="entry name" value="Metal-dependent hydrolases"/>
    <property type="match status" value="1"/>
</dbReference>
<accession>A0A269TL75</accession>
<dbReference type="PANTHER" id="PTHR11113">
    <property type="entry name" value="N-ACETYLGLUCOSAMINE-6-PHOSPHATE DEACETYLASE"/>
    <property type="match status" value="1"/>
</dbReference>
<protein>
    <submittedName>
        <fullName evidence="7">Uncharacterized protein</fullName>
    </submittedName>
</protein>
<comment type="similarity">
    <text evidence="1 4">Belongs to the metallo-dependent hydrolases superfamily. NagA family.</text>
</comment>
<dbReference type="InterPro" id="IPR032466">
    <property type="entry name" value="Metal_Hydrolase"/>
</dbReference>
<proteinExistence type="inferred from homology"/>
<evidence type="ECO:0000256" key="2">
    <source>
        <dbReference type="ARBA" id="ARBA00022723"/>
    </source>
</evidence>
<evidence type="ECO:0000313" key="7">
    <source>
        <dbReference type="EMBL" id="PAK21816.1"/>
    </source>
</evidence>
<dbReference type="Gene3D" id="2.30.40.10">
    <property type="entry name" value="Urease, subunit C, domain 1"/>
    <property type="match status" value="1"/>
</dbReference>
<evidence type="ECO:0000256" key="1">
    <source>
        <dbReference type="ARBA" id="ARBA00010716"/>
    </source>
</evidence>
<dbReference type="Proteomes" id="UP000216943">
    <property type="component" value="Unassembled WGS sequence"/>
</dbReference>
<dbReference type="GO" id="GO:0046872">
    <property type="term" value="F:metal ion binding"/>
    <property type="evidence" value="ECO:0007669"/>
    <property type="project" value="UniProtKB-KW"/>
</dbReference>
<dbReference type="OrthoDB" id="9776488at2"/>
<evidence type="ECO:0000256" key="6">
    <source>
        <dbReference type="PIRSR" id="PIRSR038994-3"/>
    </source>
</evidence>
<dbReference type="AlphaFoldDB" id="A0A269TL75"/>
<dbReference type="SUPFAM" id="SSF51556">
    <property type="entry name" value="Metallo-dependent hydrolases"/>
    <property type="match status" value="1"/>
</dbReference>
<dbReference type="PANTHER" id="PTHR11113:SF14">
    <property type="entry name" value="N-ACETYLGLUCOSAMINE-6-PHOSPHATE DEACETYLASE"/>
    <property type="match status" value="1"/>
</dbReference>